<proteinExistence type="predicted"/>
<keyword evidence="3" id="KW-1185">Reference proteome</keyword>
<dbReference type="EMBL" id="SRLO01010817">
    <property type="protein sequence ID" value="TNN26173.1"/>
    <property type="molecule type" value="Genomic_DNA"/>
</dbReference>
<evidence type="ECO:0000313" key="2">
    <source>
        <dbReference type="EMBL" id="TNN26173.1"/>
    </source>
</evidence>
<evidence type="ECO:0000256" key="1">
    <source>
        <dbReference type="SAM" id="MobiDB-lite"/>
    </source>
</evidence>
<dbReference type="OrthoDB" id="5797019at2759"/>
<protein>
    <submittedName>
        <fullName evidence="2">Tuberin</fullName>
    </submittedName>
</protein>
<comment type="caution">
    <text evidence="2">The sequence shown here is derived from an EMBL/GenBank/DDBJ whole genome shotgun (WGS) entry which is preliminary data.</text>
</comment>
<sequence length="100" mass="11070">MDHAGGSVARVRAERPPSDPEEALQPVESPVFGLGPPRPPSKQSETRPSEFIITTDIIKELHPDCGLGNRVRMMNHVCDLAKTKKFEEHAVEALWKASRS</sequence>
<name>A0A4Z2EBR7_9TELE</name>
<evidence type="ECO:0000313" key="3">
    <source>
        <dbReference type="Proteomes" id="UP000314294"/>
    </source>
</evidence>
<dbReference type="AlphaFoldDB" id="A0A4Z2EBR7"/>
<organism evidence="2 3">
    <name type="scientific">Liparis tanakae</name>
    <name type="common">Tanaka's snailfish</name>
    <dbReference type="NCBI Taxonomy" id="230148"/>
    <lineage>
        <taxon>Eukaryota</taxon>
        <taxon>Metazoa</taxon>
        <taxon>Chordata</taxon>
        <taxon>Craniata</taxon>
        <taxon>Vertebrata</taxon>
        <taxon>Euteleostomi</taxon>
        <taxon>Actinopterygii</taxon>
        <taxon>Neopterygii</taxon>
        <taxon>Teleostei</taxon>
        <taxon>Neoteleostei</taxon>
        <taxon>Acanthomorphata</taxon>
        <taxon>Eupercaria</taxon>
        <taxon>Perciformes</taxon>
        <taxon>Cottioidei</taxon>
        <taxon>Cottales</taxon>
        <taxon>Liparidae</taxon>
        <taxon>Liparis</taxon>
    </lineage>
</organism>
<feature type="region of interest" description="Disordered" evidence="1">
    <location>
        <begin position="1"/>
        <end position="49"/>
    </location>
</feature>
<accession>A0A4Z2EBR7</accession>
<reference evidence="2 3" key="1">
    <citation type="submission" date="2019-03" db="EMBL/GenBank/DDBJ databases">
        <title>First draft genome of Liparis tanakae, snailfish: a comprehensive survey of snailfish specific genes.</title>
        <authorList>
            <person name="Kim W."/>
            <person name="Song I."/>
            <person name="Jeong J.-H."/>
            <person name="Kim D."/>
            <person name="Kim S."/>
            <person name="Ryu S."/>
            <person name="Song J.Y."/>
            <person name="Lee S.K."/>
        </authorList>
    </citation>
    <scope>NUCLEOTIDE SEQUENCE [LARGE SCALE GENOMIC DNA]</scope>
    <source>
        <tissue evidence="2">Muscle</tissue>
    </source>
</reference>
<gene>
    <name evidence="2" type="primary">TSC2_1</name>
    <name evidence="2" type="ORF">EYF80_063690</name>
</gene>
<dbReference type="Proteomes" id="UP000314294">
    <property type="component" value="Unassembled WGS sequence"/>
</dbReference>